<comment type="caution">
    <text evidence="1">The sequence shown here is derived from an EMBL/GenBank/DDBJ whole genome shotgun (WGS) entry which is preliminary data.</text>
</comment>
<reference evidence="1" key="1">
    <citation type="journal article" date="2021" name="Proc. Natl. Acad. Sci. U.S.A.">
        <title>Global biogeography of chemosynthetic symbionts reveals both localized and globally distributed symbiont groups. .</title>
        <authorList>
            <person name="Osvatic J.T."/>
            <person name="Wilkins L.G.E."/>
            <person name="Leibrecht L."/>
            <person name="Leray M."/>
            <person name="Zauner S."/>
            <person name="Polzin J."/>
            <person name="Camacho Y."/>
            <person name="Gros O."/>
            <person name="van Gils J.A."/>
            <person name="Eisen J.A."/>
            <person name="Petersen J.M."/>
            <person name="Yuen B."/>
        </authorList>
    </citation>
    <scope>NUCLEOTIDE SEQUENCE</scope>
    <source>
        <strain evidence="1">MAGL173</strain>
    </source>
</reference>
<dbReference type="Proteomes" id="UP000886687">
    <property type="component" value="Unassembled WGS sequence"/>
</dbReference>
<evidence type="ECO:0000313" key="1">
    <source>
        <dbReference type="EMBL" id="MCG7939384.1"/>
    </source>
</evidence>
<evidence type="ECO:0000313" key="2">
    <source>
        <dbReference type="Proteomes" id="UP000886687"/>
    </source>
</evidence>
<name>A0A9E4K5B4_9GAMM</name>
<accession>A0A9E4K5B4</accession>
<dbReference type="EMBL" id="JAEPDI010000005">
    <property type="protein sequence ID" value="MCG7939384.1"/>
    <property type="molecule type" value="Genomic_DNA"/>
</dbReference>
<proteinExistence type="predicted"/>
<organism evidence="1 2">
    <name type="scientific">Candidatus Thiodiazotropha lotti</name>
    <dbReference type="NCBI Taxonomy" id="2792787"/>
    <lineage>
        <taxon>Bacteria</taxon>
        <taxon>Pseudomonadati</taxon>
        <taxon>Pseudomonadota</taxon>
        <taxon>Gammaproteobacteria</taxon>
        <taxon>Chromatiales</taxon>
        <taxon>Sedimenticolaceae</taxon>
        <taxon>Candidatus Thiodiazotropha</taxon>
    </lineage>
</organism>
<dbReference type="AlphaFoldDB" id="A0A9E4K5B4"/>
<protein>
    <submittedName>
        <fullName evidence="1">Uncharacterized protein</fullName>
    </submittedName>
</protein>
<sequence length="131" mass="15107">MQNIDTGKVTLSLEDNRYVLAVIYTNDEIEKEDVKPVTDYLDQFKEPIPILIERAGHYSISVMVQIVMLQQTKNRLKAAAFVERNNRDVLMTRIAANTYFKDIEVKSFFEKQQAVAWLTENHATEPLLADS</sequence>
<gene>
    <name evidence="1" type="ORF">JAZ04_11100</name>
</gene>